<reference evidence="1" key="1">
    <citation type="submission" date="2021-01" db="EMBL/GenBank/DDBJ databases">
        <authorList>
            <person name="Corre E."/>
            <person name="Pelletier E."/>
            <person name="Niang G."/>
            <person name="Scheremetjew M."/>
            <person name="Finn R."/>
            <person name="Kale V."/>
            <person name="Holt S."/>
            <person name="Cochrane G."/>
            <person name="Meng A."/>
            <person name="Brown T."/>
            <person name="Cohen L."/>
        </authorList>
    </citation>
    <scope>NUCLEOTIDE SEQUENCE</scope>
    <source>
        <strain evidence="1">CCMP3107</strain>
    </source>
</reference>
<name>A0A7S3XZV1_HETAK</name>
<sequence length="153" mass="16143">MGNEPVVVLFAQGMNCNFHSTGGVAAGIVGLDAVYDPALEIQPRGETPRSFLSEPPRAELDHHHVAIGHAAVVEGCIHNIALVLAKNTVKTGLGCSVGFLPVDVESLGEPVGSAQDYIEVVDTDVVDDVLFQLALARPVQLVVGLLHFQIESN</sequence>
<dbReference type="EMBL" id="HBIU01034136">
    <property type="protein sequence ID" value="CAE0636915.1"/>
    <property type="molecule type" value="Transcribed_RNA"/>
</dbReference>
<protein>
    <submittedName>
        <fullName evidence="1">Uncharacterized protein</fullName>
    </submittedName>
</protein>
<gene>
    <name evidence="1" type="ORF">HAKA00212_LOCUS15689</name>
</gene>
<organism evidence="1">
    <name type="scientific">Heterosigma akashiwo</name>
    <name type="common">Chromophytic alga</name>
    <name type="synonym">Heterosigma carterae</name>
    <dbReference type="NCBI Taxonomy" id="2829"/>
    <lineage>
        <taxon>Eukaryota</taxon>
        <taxon>Sar</taxon>
        <taxon>Stramenopiles</taxon>
        <taxon>Ochrophyta</taxon>
        <taxon>Raphidophyceae</taxon>
        <taxon>Chattonellales</taxon>
        <taxon>Chattonellaceae</taxon>
        <taxon>Heterosigma</taxon>
    </lineage>
</organism>
<accession>A0A7S3XZV1</accession>
<dbReference type="AlphaFoldDB" id="A0A7S3XZV1"/>
<proteinExistence type="predicted"/>
<evidence type="ECO:0000313" key="1">
    <source>
        <dbReference type="EMBL" id="CAE0636915.1"/>
    </source>
</evidence>